<feature type="transmembrane region" description="Helical" evidence="7">
    <location>
        <begin position="20"/>
        <end position="40"/>
    </location>
</feature>
<feature type="transmembrane region" description="Helical" evidence="7">
    <location>
        <begin position="73"/>
        <end position="94"/>
    </location>
</feature>
<evidence type="ECO:0000256" key="3">
    <source>
        <dbReference type="ARBA" id="ARBA00022475"/>
    </source>
</evidence>
<dbReference type="PANTHER" id="PTHR30151">
    <property type="entry name" value="ALKANE SULFONATE ABC TRANSPORTER-RELATED, MEMBRANE SUBUNIT"/>
    <property type="match status" value="1"/>
</dbReference>
<evidence type="ECO:0000313" key="9">
    <source>
        <dbReference type="Proteomes" id="UP000217507"/>
    </source>
</evidence>
<evidence type="ECO:0000256" key="4">
    <source>
        <dbReference type="ARBA" id="ARBA00022692"/>
    </source>
</evidence>
<sequence>MDQSIFLDVLTSLQKLFVGYIPAAIFGSFIGYLIGINVAVYQLMRRIFQIPNSIPPIAILPLTLVIFQESESAVAVVIFMASLWTIIINTAVGIQHFRRQNNNFRAVIFHTSHALKVGIWVAWFTVIAVEMLLASKGLGALLWNSYKSGNSNYIIEGILYIGIIGFLLDQFIDYTGYLLAQMVTDSKKSS</sequence>
<evidence type="ECO:0000256" key="2">
    <source>
        <dbReference type="ARBA" id="ARBA00022448"/>
    </source>
</evidence>
<keyword evidence="4 7" id="KW-0812">Transmembrane</keyword>
<feature type="transmembrane region" description="Helical" evidence="7">
    <location>
        <begin position="47"/>
        <end position="67"/>
    </location>
</feature>
<evidence type="ECO:0000256" key="1">
    <source>
        <dbReference type="ARBA" id="ARBA00004651"/>
    </source>
</evidence>
<dbReference type="GO" id="GO:0005886">
    <property type="term" value="C:plasma membrane"/>
    <property type="evidence" value="ECO:0007669"/>
    <property type="project" value="UniProtKB-SubCell"/>
</dbReference>
<dbReference type="PANTHER" id="PTHR30151:SF7">
    <property type="entry name" value="NITRATE IMPORT PERMEASE PROTEIN NRTB"/>
    <property type="match status" value="1"/>
</dbReference>
<feature type="transmembrane region" description="Helical" evidence="7">
    <location>
        <begin position="114"/>
        <end position="133"/>
    </location>
</feature>
<keyword evidence="3" id="KW-1003">Cell membrane</keyword>
<evidence type="ECO:0000256" key="5">
    <source>
        <dbReference type="ARBA" id="ARBA00022989"/>
    </source>
</evidence>
<dbReference type="SUPFAM" id="SSF161098">
    <property type="entry name" value="MetI-like"/>
    <property type="match status" value="1"/>
</dbReference>
<reference evidence="8 9" key="1">
    <citation type="submission" date="2017-06" db="EMBL/GenBank/DDBJ databases">
        <title>Genome sequencing of cyanobaciteial culture collection at National Institute for Environmental Studies (NIES).</title>
        <authorList>
            <person name="Hirose Y."/>
            <person name="Shimura Y."/>
            <person name="Fujisawa T."/>
            <person name="Nakamura Y."/>
            <person name="Kawachi M."/>
        </authorList>
    </citation>
    <scope>NUCLEOTIDE SEQUENCE [LARGE SCALE GENOMIC DNA]</scope>
    <source>
        <strain evidence="8 9">NIES-23</strain>
    </source>
</reference>
<keyword evidence="2" id="KW-0813">Transport</keyword>
<feature type="transmembrane region" description="Helical" evidence="7">
    <location>
        <begin position="153"/>
        <end position="172"/>
    </location>
</feature>
<dbReference type="InterPro" id="IPR035906">
    <property type="entry name" value="MetI-like_sf"/>
</dbReference>
<protein>
    <submittedName>
        <fullName evidence="8">Nitrate transport protein NrtB</fullName>
    </submittedName>
</protein>
<keyword evidence="6 7" id="KW-0472">Membrane</keyword>
<evidence type="ECO:0000256" key="7">
    <source>
        <dbReference type="SAM" id="Phobius"/>
    </source>
</evidence>
<proteinExistence type="predicted"/>
<accession>A0A1Z4KIV9</accession>
<evidence type="ECO:0000313" key="8">
    <source>
        <dbReference type="EMBL" id="BAY68916.1"/>
    </source>
</evidence>
<organism evidence="8 9">
    <name type="scientific">Trichormus variabilis NIES-23</name>
    <dbReference type="NCBI Taxonomy" id="1973479"/>
    <lineage>
        <taxon>Bacteria</taxon>
        <taxon>Bacillati</taxon>
        <taxon>Cyanobacteriota</taxon>
        <taxon>Cyanophyceae</taxon>
        <taxon>Nostocales</taxon>
        <taxon>Nostocaceae</taxon>
        <taxon>Trichormus</taxon>
    </lineage>
</organism>
<dbReference type="AlphaFoldDB" id="A0A1Z4KIV9"/>
<gene>
    <name evidence="8" type="primary">nrtB_1</name>
    <name evidence="8" type="ORF">NIES23_17060</name>
</gene>
<dbReference type="EMBL" id="AP018216">
    <property type="protein sequence ID" value="BAY68916.1"/>
    <property type="molecule type" value="Genomic_DNA"/>
</dbReference>
<keyword evidence="5 7" id="KW-1133">Transmembrane helix</keyword>
<dbReference type="Proteomes" id="UP000217507">
    <property type="component" value="Chromosome"/>
</dbReference>
<evidence type="ECO:0000256" key="6">
    <source>
        <dbReference type="ARBA" id="ARBA00023136"/>
    </source>
</evidence>
<comment type="subcellular location">
    <subcellularLocation>
        <location evidence="1">Cell membrane</location>
        <topology evidence="1">Multi-pass membrane protein</topology>
    </subcellularLocation>
</comment>
<name>A0A1Z4KIV9_ANAVA</name>